<dbReference type="OrthoDB" id="359066at2"/>
<evidence type="ECO:0000313" key="5">
    <source>
        <dbReference type="Proteomes" id="UP000095765"/>
    </source>
</evidence>
<evidence type="ECO:0000313" key="4">
    <source>
        <dbReference type="EMBL" id="RGE66664.1"/>
    </source>
</evidence>
<gene>
    <name evidence="4" type="ORF">DXC40_12880</name>
    <name evidence="2" type="ORF">ERS852551_03176</name>
    <name evidence="3" type="ORF">FMM72_14080</name>
</gene>
<dbReference type="Pfam" id="PF04266">
    <property type="entry name" value="ASCH"/>
    <property type="match status" value="1"/>
</dbReference>
<evidence type="ECO:0000313" key="6">
    <source>
        <dbReference type="Proteomes" id="UP000260828"/>
    </source>
</evidence>
<dbReference type="InterPro" id="IPR007374">
    <property type="entry name" value="ASCH_domain"/>
</dbReference>
<dbReference type="EMBL" id="CZBE01000027">
    <property type="protein sequence ID" value="CUQ11719.1"/>
    <property type="molecule type" value="Genomic_DNA"/>
</dbReference>
<organism evidence="2 5">
    <name type="scientific">Anaerotruncus colihominis</name>
    <dbReference type="NCBI Taxonomy" id="169435"/>
    <lineage>
        <taxon>Bacteria</taxon>
        <taxon>Bacillati</taxon>
        <taxon>Bacillota</taxon>
        <taxon>Clostridia</taxon>
        <taxon>Eubacteriales</taxon>
        <taxon>Oscillospiraceae</taxon>
        <taxon>Anaerotruncus</taxon>
    </lineage>
</organism>
<accession>A0A174TY63</accession>
<evidence type="ECO:0000313" key="2">
    <source>
        <dbReference type="EMBL" id="CUQ11719.1"/>
    </source>
</evidence>
<dbReference type="RefSeq" id="WP_006873581.1">
    <property type="nucleotide sequence ID" value="NZ_CABIWA010000020.1"/>
</dbReference>
<reference evidence="3 7" key="3">
    <citation type="submission" date="2019-06" db="EMBL/GenBank/DDBJ databases">
        <title>Draft genome sequences of 15 bacterial species constituting the stable defined intestinal microbiota of the GM15 gnotobiotic mouse model.</title>
        <authorList>
            <person name="Elie C."/>
            <person name="Mathieu A."/>
            <person name="Saliou A."/>
            <person name="Darnaud M."/>
            <person name="Leulier F."/>
            <person name="Tamellini A."/>
        </authorList>
    </citation>
    <scope>NUCLEOTIDE SEQUENCE [LARGE SCALE GENOMIC DNA]</scope>
    <source>
        <strain evidence="3 7">JM4-15</strain>
    </source>
</reference>
<dbReference type="Gene3D" id="2.30.130.30">
    <property type="entry name" value="Hypothetical protein"/>
    <property type="match status" value="1"/>
</dbReference>
<dbReference type="SUPFAM" id="SSF88697">
    <property type="entry name" value="PUA domain-like"/>
    <property type="match status" value="1"/>
</dbReference>
<reference evidence="4 6" key="2">
    <citation type="submission" date="2018-08" db="EMBL/GenBank/DDBJ databases">
        <title>A genome reference for cultivated species of the human gut microbiota.</title>
        <authorList>
            <person name="Zou Y."/>
            <person name="Xue W."/>
            <person name="Luo G."/>
        </authorList>
    </citation>
    <scope>NUCLEOTIDE SEQUENCE [LARGE SCALE GENOMIC DNA]</scope>
    <source>
        <strain evidence="4 6">TF05-12AC</strain>
    </source>
</reference>
<evidence type="ECO:0000259" key="1">
    <source>
        <dbReference type="Pfam" id="PF04266"/>
    </source>
</evidence>
<dbReference type="EMBL" id="QVME01000007">
    <property type="protein sequence ID" value="RGE66664.1"/>
    <property type="molecule type" value="Genomic_DNA"/>
</dbReference>
<evidence type="ECO:0000313" key="3">
    <source>
        <dbReference type="EMBL" id="NDO40340.1"/>
    </source>
</evidence>
<dbReference type="Proteomes" id="UP000260828">
    <property type="component" value="Unassembled WGS sequence"/>
</dbReference>
<proteinExistence type="predicted"/>
<evidence type="ECO:0000313" key="7">
    <source>
        <dbReference type="Proteomes" id="UP000462501"/>
    </source>
</evidence>
<dbReference type="InterPro" id="IPR015947">
    <property type="entry name" value="PUA-like_sf"/>
</dbReference>
<dbReference type="CDD" id="cd06554">
    <property type="entry name" value="ASCH_ASC-1_like"/>
    <property type="match status" value="1"/>
</dbReference>
<dbReference type="Proteomes" id="UP000462501">
    <property type="component" value="Unassembled WGS sequence"/>
</dbReference>
<dbReference type="EMBL" id="VIQT01000020">
    <property type="protein sequence ID" value="NDO40340.1"/>
    <property type="molecule type" value="Genomic_DNA"/>
</dbReference>
<name>A0A174TY63_9FIRM</name>
<reference evidence="2 5" key="1">
    <citation type="submission" date="2015-09" db="EMBL/GenBank/DDBJ databases">
        <authorList>
            <consortium name="Pathogen Informatics"/>
        </authorList>
    </citation>
    <scope>NUCLEOTIDE SEQUENCE [LARGE SCALE GENOMIC DNA]</scope>
    <source>
        <strain evidence="2 5">2789STDY5834939</strain>
    </source>
</reference>
<feature type="domain" description="ASCH" evidence="1">
    <location>
        <begin position="4"/>
        <end position="97"/>
    </location>
</feature>
<dbReference type="Proteomes" id="UP000095765">
    <property type="component" value="Unassembled WGS sequence"/>
</dbReference>
<sequence length="146" mass="16357">MKALTIWQPWASLLVSGQKKYETRSWATAYRGPIAIHAAMRPVRRTIDALVADRGDGWTALDYFDALFMHPGSINELPTGAVIGKALLVRCNLITEDFMARLTQQELALGDFSLGRYAWEFEQMTQLIAPIPARGAQGLWYWDAGV</sequence>
<protein>
    <submittedName>
        <fullName evidence="2 3">ASCH domain</fullName>
    </submittedName>
</protein>
<dbReference type="AlphaFoldDB" id="A0A174TY63"/>